<organism evidence="1">
    <name type="scientific">Lepeophtheirus salmonis</name>
    <name type="common">Salmon louse</name>
    <name type="synonym">Caligus salmonis</name>
    <dbReference type="NCBI Taxonomy" id="72036"/>
    <lineage>
        <taxon>Eukaryota</taxon>
        <taxon>Metazoa</taxon>
        <taxon>Ecdysozoa</taxon>
        <taxon>Arthropoda</taxon>
        <taxon>Crustacea</taxon>
        <taxon>Multicrustacea</taxon>
        <taxon>Hexanauplia</taxon>
        <taxon>Copepoda</taxon>
        <taxon>Siphonostomatoida</taxon>
        <taxon>Caligidae</taxon>
        <taxon>Lepeophtheirus</taxon>
    </lineage>
</organism>
<accession>A0A0K2TY07</accession>
<sequence length="71" mass="7831">MEKVPVLLPHPRFAVHDVKAPGEGFSVDNTDLDLGVDLPPLLEDEGWHNVTLATNSPKNHNLLSILDLRDP</sequence>
<reference evidence="1" key="1">
    <citation type="submission" date="2014-05" db="EMBL/GenBank/DDBJ databases">
        <authorList>
            <person name="Chronopoulou M."/>
        </authorList>
    </citation>
    <scope>NUCLEOTIDE SEQUENCE</scope>
    <source>
        <tissue evidence="1">Whole organism</tissue>
    </source>
</reference>
<protein>
    <submittedName>
        <fullName evidence="1">Uncharacterized protein</fullName>
    </submittedName>
</protein>
<name>A0A0K2TY07_LEPSM</name>
<evidence type="ECO:0000313" key="1">
    <source>
        <dbReference type="EMBL" id="CDW30858.1"/>
    </source>
</evidence>
<dbReference type="AlphaFoldDB" id="A0A0K2TY07"/>
<proteinExistence type="predicted"/>
<dbReference type="EMBL" id="HACA01013497">
    <property type="protein sequence ID" value="CDW30858.1"/>
    <property type="molecule type" value="Transcribed_RNA"/>
</dbReference>